<feature type="site" description="Could be important to modulate the pK values of the two catalytic cysteine residues" evidence="5">
    <location>
        <position position="214"/>
    </location>
</feature>
<evidence type="ECO:0000256" key="4">
    <source>
        <dbReference type="ARBA" id="ARBA00023235"/>
    </source>
</evidence>
<evidence type="ECO:0000256" key="1">
    <source>
        <dbReference type="ARBA" id="ARBA00010219"/>
    </source>
</evidence>
<feature type="binding site" evidence="5">
    <location>
        <position position="196"/>
    </location>
    <ligand>
        <name>substrate</name>
    </ligand>
</feature>
<dbReference type="HAMAP" id="MF_00197">
    <property type="entry name" value="DAP_epimerase"/>
    <property type="match status" value="1"/>
</dbReference>
<protein>
    <recommendedName>
        <fullName evidence="5 6">Diaminopimelate epimerase</fullName>
        <shortName evidence="5">DAP epimerase</shortName>
        <ecNumber evidence="5 6">5.1.1.7</ecNumber>
    </recommendedName>
    <alternativeName>
        <fullName evidence="5">PLP-independent amino acid racemase</fullName>
    </alternativeName>
</protein>
<dbReference type="PANTHER" id="PTHR31689">
    <property type="entry name" value="DIAMINOPIMELATE EPIMERASE, CHLOROPLASTIC"/>
    <property type="match status" value="1"/>
</dbReference>
<feature type="binding site" evidence="5">
    <location>
        <position position="163"/>
    </location>
    <ligand>
        <name>substrate</name>
    </ligand>
</feature>
<evidence type="ECO:0000313" key="7">
    <source>
        <dbReference type="EMBL" id="SHE61300.1"/>
    </source>
</evidence>
<dbReference type="PANTHER" id="PTHR31689:SF0">
    <property type="entry name" value="DIAMINOPIMELATE EPIMERASE"/>
    <property type="match status" value="1"/>
</dbReference>
<comment type="function">
    <text evidence="5">Catalyzes the stereoinversion of LL-2,6-diaminopimelate (L,L-DAP) to meso-diaminopimelate (meso-DAP), a precursor of L-lysine and an essential component of the bacterial peptidoglycan.</text>
</comment>
<dbReference type="EMBL" id="FQVL01000002">
    <property type="protein sequence ID" value="SHE61300.1"/>
    <property type="molecule type" value="Genomic_DNA"/>
</dbReference>
<dbReference type="RefSeq" id="WP_073153112.1">
    <property type="nucleotide sequence ID" value="NZ_FQVL01000002.1"/>
</dbReference>
<gene>
    <name evidence="5" type="primary">dapF</name>
    <name evidence="7" type="ORF">SAMN05444392_10266</name>
</gene>
<keyword evidence="3 5" id="KW-0457">Lysine biosynthesis</keyword>
<dbReference type="GO" id="GO:0005829">
    <property type="term" value="C:cytosol"/>
    <property type="evidence" value="ECO:0007669"/>
    <property type="project" value="TreeGrafter"/>
</dbReference>
<feature type="binding site" evidence="5">
    <location>
        <begin position="214"/>
        <end position="215"/>
    </location>
    <ligand>
        <name>substrate</name>
    </ligand>
</feature>
<feature type="binding site" evidence="5">
    <location>
        <begin position="72"/>
        <end position="73"/>
    </location>
    <ligand>
        <name>substrate</name>
    </ligand>
</feature>
<dbReference type="STRING" id="112248.SAMN05444392_10266"/>
<proteinExistence type="inferred from homology"/>
<dbReference type="Proteomes" id="UP000184476">
    <property type="component" value="Unassembled WGS sequence"/>
</dbReference>
<evidence type="ECO:0000256" key="5">
    <source>
        <dbReference type="HAMAP-Rule" id="MF_00197"/>
    </source>
</evidence>
<dbReference type="GO" id="GO:0009089">
    <property type="term" value="P:lysine biosynthetic process via diaminopimelate"/>
    <property type="evidence" value="ECO:0007669"/>
    <property type="project" value="UniProtKB-UniRule"/>
</dbReference>
<dbReference type="AlphaFoldDB" id="A0A1M4UXD2"/>
<keyword evidence="8" id="KW-1185">Reference proteome</keyword>
<evidence type="ECO:0000256" key="2">
    <source>
        <dbReference type="ARBA" id="ARBA00022490"/>
    </source>
</evidence>
<comment type="subcellular location">
    <subcellularLocation>
        <location evidence="5">Cytoplasm</location>
    </subcellularLocation>
</comment>
<comment type="caution">
    <text evidence="5">Lacks conserved residue(s) required for the propagation of feature annotation.</text>
</comment>
<sequence length="280" mass="31189">MKFTKMHGLGNDFVVVQWEGEVSAQIHGLAEAVCDRHFGIGADGLVLILPSDKADFKMRIFNADGQESQQCGNAIRCVTKYFLERIRQSTSEVDTCTVETSIGVQQVWPKIRNGLVKEVTVDMGAPILIPAKIPLRSTLSRVINQPITVGQQQFDFTAISMGNPHLVIEVEDVQHFPVDKWGPLLEKHDYYPEKTNVEFITIQNRNELTMRVWERGVGITLACGSGACAALVAAVLLEKADRSAVIHLPKGDLQIEWREENDHVYMTGAAESVFDGVWQQ</sequence>
<reference evidence="7 8" key="1">
    <citation type="submission" date="2016-11" db="EMBL/GenBank/DDBJ databases">
        <authorList>
            <person name="Jaros S."/>
            <person name="Januszkiewicz K."/>
            <person name="Wedrychowicz H."/>
        </authorList>
    </citation>
    <scope>NUCLEOTIDE SEQUENCE [LARGE SCALE GENOMIC DNA]</scope>
    <source>
        <strain evidence="7 8">DSM 44666</strain>
    </source>
</reference>
<comment type="similarity">
    <text evidence="1 5">Belongs to the diaminopimelate epimerase family.</text>
</comment>
<dbReference type="Gene3D" id="3.10.310.10">
    <property type="entry name" value="Diaminopimelate Epimerase, Chain A, domain 1"/>
    <property type="match status" value="2"/>
</dbReference>
<dbReference type="GO" id="GO:0008837">
    <property type="term" value="F:diaminopimelate epimerase activity"/>
    <property type="evidence" value="ECO:0007669"/>
    <property type="project" value="UniProtKB-UniRule"/>
</dbReference>
<dbReference type="NCBIfam" id="TIGR00652">
    <property type="entry name" value="DapF"/>
    <property type="match status" value="1"/>
</dbReference>
<keyword evidence="5" id="KW-0028">Amino-acid biosynthesis</keyword>
<organism evidence="7 8">
    <name type="scientific">Seinonella peptonophila</name>
    <dbReference type="NCBI Taxonomy" id="112248"/>
    <lineage>
        <taxon>Bacteria</taxon>
        <taxon>Bacillati</taxon>
        <taxon>Bacillota</taxon>
        <taxon>Bacilli</taxon>
        <taxon>Bacillales</taxon>
        <taxon>Thermoactinomycetaceae</taxon>
        <taxon>Seinonella</taxon>
    </lineage>
</organism>
<dbReference type="FunFam" id="3.10.310.10:FF:000004">
    <property type="entry name" value="Diaminopimelate epimerase"/>
    <property type="match status" value="1"/>
</dbReference>
<accession>A0A1M4UXD2</accession>
<name>A0A1M4UXD2_9BACL</name>
<dbReference type="Pfam" id="PF01678">
    <property type="entry name" value="DAP_epimerase"/>
    <property type="match status" value="2"/>
</dbReference>
<feature type="site" description="Could be important to modulate the pK values of the two catalytic cysteine residues" evidence="5">
    <location>
        <position position="165"/>
    </location>
</feature>
<feature type="active site" description="Proton acceptor" evidence="5">
    <location>
        <position position="223"/>
    </location>
</feature>
<keyword evidence="4 5" id="KW-0413">Isomerase</keyword>
<comment type="pathway">
    <text evidence="5">Amino-acid biosynthesis; L-lysine biosynthesis via DAP pathway; DL-2,6-diaminopimelate from LL-2,6-diaminopimelate: step 1/1.</text>
</comment>
<evidence type="ECO:0000256" key="6">
    <source>
        <dbReference type="NCBIfam" id="TIGR00652"/>
    </source>
</evidence>
<feature type="binding site" evidence="5">
    <location>
        <position position="62"/>
    </location>
    <ligand>
        <name>substrate</name>
    </ligand>
</feature>
<dbReference type="SUPFAM" id="SSF54506">
    <property type="entry name" value="Diaminopimelate epimerase-like"/>
    <property type="match status" value="2"/>
</dbReference>
<comment type="catalytic activity">
    <reaction evidence="5">
        <text>(2S,6S)-2,6-diaminopimelate = meso-2,6-diaminopimelate</text>
        <dbReference type="Rhea" id="RHEA:15393"/>
        <dbReference type="ChEBI" id="CHEBI:57609"/>
        <dbReference type="ChEBI" id="CHEBI:57791"/>
        <dbReference type="EC" id="5.1.1.7"/>
    </reaction>
</comment>
<dbReference type="InterPro" id="IPR001653">
    <property type="entry name" value="DAP_epimerase_DapF"/>
</dbReference>
<dbReference type="UniPathway" id="UPA00034">
    <property type="reaction ID" value="UER00025"/>
</dbReference>
<keyword evidence="2 5" id="KW-0963">Cytoplasm</keyword>
<comment type="subunit">
    <text evidence="5">Homodimer.</text>
</comment>
<feature type="binding site" evidence="5">
    <location>
        <begin position="224"/>
        <end position="225"/>
    </location>
    <ligand>
        <name>substrate</name>
    </ligand>
</feature>
<feature type="binding site" evidence="5">
    <location>
        <position position="11"/>
    </location>
    <ligand>
        <name>substrate</name>
    </ligand>
</feature>
<evidence type="ECO:0000256" key="3">
    <source>
        <dbReference type="ARBA" id="ARBA00023154"/>
    </source>
</evidence>
<feature type="active site" description="Proton donor" evidence="5">
    <location>
        <position position="71"/>
    </location>
</feature>
<dbReference type="EC" id="5.1.1.7" evidence="5 6"/>
<evidence type="ECO:0000313" key="8">
    <source>
        <dbReference type="Proteomes" id="UP000184476"/>
    </source>
</evidence>
<dbReference type="OrthoDB" id="9805408at2"/>